<evidence type="ECO:0000256" key="1">
    <source>
        <dbReference type="SAM" id="MobiDB-lite"/>
    </source>
</evidence>
<accession>A0ABN9TY16</accession>
<feature type="region of interest" description="Disordered" evidence="1">
    <location>
        <begin position="181"/>
        <end position="293"/>
    </location>
</feature>
<keyword evidence="3" id="KW-1185">Reference proteome</keyword>
<feature type="region of interest" description="Disordered" evidence="1">
    <location>
        <begin position="478"/>
        <end position="536"/>
    </location>
</feature>
<reference evidence="2" key="1">
    <citation type="submission" date="2023-10" db="EMBL/GenBank/DDBJ databases">
        <authorList>
            <person name="Chen Y."/>
            <person name="Shah S."/>
            <person name="Dougan E. K."/>
            <person name="Thang M."/>
            <person name="Chan C."/>
        </authorList>
    </citation>
    <scope>NUCLEOTIDE SEQUENCE [LARGE SCALE GENOMIC DNA]</scope>
</reference>
<evidence type="ECO:0000313" key="3">
    <source>
        <dbReference type="Proteomes" id="UP001189429"/>
    </source>
</evidence>
<feature type="compositionally biased region" description="Basic residues" evidence="1">
    <location>
        <begin position="658"/>
        <end position="671"/>
    </location>
</feature>
<dbReference type="EMBL" id="CAUYUJ010015216">
    <property type="protein sequence ID" value="CAK0851213.1"/>
    <property type="molecule type" value="Genomic_DNA"/>
</dbReference>
<proteinExistence type="predicted"/>
<evidence type="ECO:0000313" key="2">
    <source>
        <dbReference type="EMBL" id="CAK0851213.1"/>
    </source>
</evidence>
<organism evidence="2 3">
    <name type="scientific">Prorocentrum cordatum</name>
    <dbReference type="NCBI Taxonomy" id="2364126"/>
    <lineage>
        <taxon>Eukaryota</taxon>
        <taxon>Sar</taxon>
        <taxon>Alveolata</taxon>
        <taxon>Dinophyceae</taxon>
        <taxon>Prorocentrales</taxon>
        <taxon>Prorocentraceae</taxon>
        <taxon>Prorocentrum</taxon>
    </lineage>
</organism>
<feature type="region of interest" description="Disordered" evidence="1">
    <location>
        <begin position="35"/>
        <end position="54"/>
    </location>
</feature>
<protein>
    <submittedName>
        <fullName evidence="2">Uncharacterized protein</fullName>
    </submittedName>
</protein>
<feature type="compositionally biased region" description="Polar residues" evidence="1">
    <location>
        <begin position="281"/>
        <end position="293"/>
    </location>
</feature>
<sequence length="881" mass="92391">MLSSASLTSTESSSISVIVTPSIISISSTATRATSTSATSTSASSSSATSISTTQSSTTTPLYVVSSSLELQSSGTQEEVTHAATDHIASFFGVTEDQMTVGVASTSARSSFSSWGVSFEIAAPLGVAEHVLDATVAAVNDTVNFTRSLQAVFQSQGMVVVQSSVRLTSPEMRIVTATMTTVSATSTSTTQTSTSITGTSNTTRSSTNVTSSTTVTSTMGTSSATRSSTSATSSPTVTIKPESSTGANSTTSITSASGTSSTTSSSASVSSSTSRRRTSKYETNTTHVSNSETQTEFRVVGSIVLLFADPDEVLSSPEAEMILNSVGLTISQVVGLPASYVTVWFKESRRLKAVTRELSSGAIEVKYGIDAPADSIAAFPDVGAVEAIMDSVDVSSFASLLQDNIDSNVGVGEYSVQVLAITSIAVEAEVAESAPEGSDDTVSSSTATLFIIGGVGCCVGCQIPILVLFWRVRSRRAARPGPEENGPAQGGLAKRGRGAQGVQLPDAPSPPPERPELAPGSVVELQGSRRPSRTSTAAWARSLNGCPVVAVTWSSLPTARARRFGPPILRSRRRFRQRVRSFGLTLPSCPSHIPRARCPSEMRSACSTSPNCSGEAKCKHPASHPGKYFHCSQGSVISWRRRRQWPRAFDSTLPGPSRLRRSPPKGHKRVARCPLTVPSHGAPSWCPLTVPPREFRKSFMRLLPAMVVAPFTRCFIVRSTLNGYPFGFLPRTRHAHSAIRDAAGVSRVSFLLVLLLLGLPRRAPDSFGTGALAAPSSPLTDGLHAAFKSHRRASQVCSGGSQIQICGTGRVEAQVLSHVEANLLWRDYVLVSICGALPSALTEPDAGVTTASPAYSSSLPSSVSPSSFTIIIVVITTGGHF</sequence>
<comment type="caution">
    <text evidence="2">The sequence shown here is derived from an EMBL/GenBank/DDBJ whole genome shotgun (WGS) entry which is preliminary data.</text>
</comment>
<feature type="region of interest" description="Disordered" evidence="1">
    <location>
        <begin position="650"/>
        <end position="671"/>
    </location>
</feature>
<feature type="compositionally biased region" description="Low complexity" evidence="1">
    <location>
        <begin position="181"/>
        <end position="273"/>
    </location>
</feature>
<gene>
    <name evidence="2" type="ORF">PCOR1329_LOCUS43402</name>
</gene>
<dbReference type="Proteomes" id="UP001189429">
    <property type="component" value="Unassembled WGS sequence"/>
</dbReference>
<name>A0ABN9TY16_9DINO</name>